<dbReference type="AlphaFoldDB" id="A0AAD9ZDV4"/>
<dbReference type="Proteomes" id="UP001276659">
    <property type="component" value="Unassembled WGS sequence"/>
</dbReference>
<evidence type="ECO:0000313" key="4">
    <source>
        <dbReference type="Proteomes" id="UP001276659"/>
    </source>
</evidence>
<protein>
    <recommendedName>
        <fullName evidence="5">MARVEL domain-containing protein</fullName>
    </recommendedName>
</protein>
<feature type="compositionally biased region" description="Basic and acidic residues" evidence="1">
    <location>
        <begin position="266"/>
        <end position="278"/>
    </location>
</feature>
<keyword evidence="2" id="KW-0472">Membrane</keyword>
<keyword evidence="2" id="KW-0812">Transmembrane</keyword>
<proteinExistence type="predicted"/>
<evidence type="ECO:0008006" key="5">
    <source>
        <dbReference type="Google" id="ProtNLM"/>
    </source>
</evidence>
<evidence type="ECO:0000256" key="1">
    <source>
        <dbReference type="SAM" id="MobiDB-lite"/>
    </source>
</evidence>
<gene>
    <name evidence="3" type="ORF">OEA41_007864</name>
</gene>
<feature type="transmembrane region" description="Helical" evidence="2">
    <location>
        <begin position="97"/>
        <end position="122"/>
    </location>
</feature>
<evidence type="ECO:0000256" key="2">
    <source>
        <dbReference type="SAM" id="Phobius"/>
    </source>
</evidence>
<feature type="transmembrane region" description="Helical" evidence="2">
    <location>
        <begin position="161"/>
        <end position="181"/>
    </location>
</feature>
<feature type="transmembrane region" description="Helical" evidence="2">
    <location>
        <begin position="61"/>
        <end position="85"/>
    </location>
</feature>
<organism evidence="3 4">
    <name type="scientific">Lepraria neglecta</name>
    <dbReference type="NCBI Taxonomy" id="209136"/>
    <lineage>
        <taxon>Eukaryota</taxon>
        <taxon>Fungi</taxon>
        <taxon>Dikarya</taxon>
        <taxon>Ascomycota</taxon>
        <taxon>Pezizomycotina</taxon>
        <taxon>Lecanoromycetes</taxon>
        <taxon>OSLEUM clade</taxon>
        <taxon>Lecanoromycetidae</taxon>
        <taxon>Lecanorales</taxon>
        <taxon>Lecanorineae</taxon>
        <taxon>Stereocaulaceae</taxon>
        <taxon>Lepraria</taxon>
    </lineage>
</organism>
<accession>A0AAD9ZDV4</accession>
<reference evidence="3" key="1">
    <citation type="submission" date="2022-11" db="EMBL/GenBank/DDBJ databases">
        <title>Chromosomal genome sequence assembly and mating type (MAT) locus characterization of the leprose asexual lichenized fungus Lepraria neglecta (Nyl.) Erichsen.</title>
        <authorList>
            <person name="Allen J.L."/>
            <person name="Pfeffer B."/>
        </authorList>
    </citation>
    <scope>NUCLEOTIDE SEQUENCE</scope>
    <source>
        <strain evidence="3">Allen 5258</strain>
    </source>
</reference>
<keyword evidence="2" id="KW-1133">Transmembrane helix</keyword>
<name>A0AAD9ZDV4_9LECA</name>
<keyword evidence="4" id="KW-1185">Reference proteome</keyword>
<evidence type="ECO:0000313" key="3">
    <source>
        <dbReference type="EMBL" id="KAK3176541.1"/>
    </source>
</evidence>
<dbReference type="EMBL" id="JASNWA010000004">
    <property type="protein sequence ID" value="KAK3176541.1"/>
    <property type="molecule type" value="Genomic_DNA"/>
</dbReference>
<feature type="region of interest" description="Disordered" evidence="1">
    <location>
        <begin position="263"/>
        <end position="327"/>
    </location>
</feature>
<feature type="transmembrane region" description="Helical" evidence="2">
    <location>
        <begin position="20"/>
        <end position="41"/>
    </location>
</feature>
<comment type="caution">
    <text evidence="3">The sequence shown here is derived from an EMBL/GenBank/DDBJ whole genome shotgun (WGS) entry which is preliminary data.</text>
</comment>
<sequence length="327" mass="36762">MARLSRTAIHADDPTYLWKLILRILSIPLSLAAIGCIAWALNHDNYYDSYSFYFYGGDFVFLPWILIPLGLSVIWNAANIATLLLRNRPIHPGANVGCDLILWLLFAVAGSFAAIGGATYLYGDYYDNSYNNSYTCEEFQEDCGPQPDYGALQRKGVGIEVGASLGFVVLLFHFALFISACRYTHQRRHPMHSGPYARALTEEATEIARKMIADMTGPNGGFIPINHQQQQPLLYNQQQQGQDRDLEMQQEHQESYAIQQHNTAQEQKELGMERRHEPFSSSGNSDANIPIAPPPEIMVESPSPSETHPAFRGQEGRERDYITYAPV</sequence>